<dbReference type="AlphaFoldDB" id="B3V656"/>
<dbReference type="InterPro" id="IPR004804">
    <property type="entry name" value="TgtA"/>
</dbReference>
<feature type="binding site" evidence="6">
    <location>
        <position position="276"/>
    </location>
    <ligand>
        <name>Zn(2+)</name>
        <dbReference type="ChEBI" id="CHEBI:29105"/>
    </ligand>
</feature>
<dbReference type="GO" id="GO:0005737">
    <property type="term" value="C:cytoplasm"/>
    <property type="evidence" value="ECO:0007669"/>
    <property type="project" value="TreeGrafter"/>
</dbReference>
<evidence type="ECO:0000256" key="3">
    <source>
        <dbReference type="ARBA" id="ARBA00022694"/>
    </source>
</evidence>
<dbReference type="HAMAP" id="MF_01634">
    <property type="entry name" value="TgtA_arch"/>
    <property type="match status" value="1"/>
</dbReference>
<accession>B3V656</accession>
<reference evidence="8" key="1">
    <citation type="journal article" date="2008" name="ISME J.">
        <title>Hindsight in the relative abundance, metabolic potential and genome dynamics of uncultivated marine archaea from comparative metagenomic analyses of bathypelagic plankton of different oceanic regions.</title>
        <authorList>
            <person name="Martin-Cuadrado A.B."/>
            <person name="Rodriguez-Valera F."/>
            <person name="Moreira D."/>
            <person name="Alba J.C."/>
            <person name="Ivars-Martinez E."/>
            <person name="Henn M.R."/>
            <person name="Talla E."/>
            <person name="Lopez-Garcia P."/>
        </authorList>
    </citation>
    <scope>NUCLEOTIDE SEQUENCE</scope>
</reference>
<dbReference type="UniPathway" id="UPA00393"/>
<dbReference type="Pfam" id="PF01702">
    <property type="entry name" value="TGT"/>
    <property type="match status" value="1"/>
</dbReference>
<evidence type="ECO:0000256" key="2">
    <source>
        <dbReference type="ARBA" id="ARBA00022679"/>
    </source>
</evidence>
<comment type="function">
    <text evidence="6">Exchanges the guanine residue with 7-cyano-7-deazaguanine (preQ0) at position 15 in the dihydrouridine loop (D-loop) of archaeal tRNAs.</text>
</comment>
<keyword evidence="3 6" id="KW-0819">tRNA processing</keyword>
<dbReference type="EMBL" id="EU686631">
    <property type="protein sequence ID" value="ACF09780.1"/>
    <property type="molecule type" value="Genomic_DNA"/>
</dbReference>
<dbReference type="Gene3D" id="3.40.50.10630">
    <property type="entry name" value="Uracil-DNA glycosylase-like"/>
    <property type="match status" value="1"/>
</dbReference>
<evidence type="ECO:0000256" key="6">
    <source>
        <dbReference type="HAMAP-Rule" id="MF_01634"/>
    </source>
</evidence>
<dbReference type="NCBIfam" id="TIGR00449">
    <property type="entry name" value="tgt_general"/>
    <property type="match status" value="1"/>
</dbReference>
<evidence type="ECO:0000256" key="4">
    <source>
        <dbReference type="ARBA" id="ARBA00022723"/>
    </source>
</evidence>
<dbReference type="SUPFAM" id="SSF51713">
    <property type="entry name" value="tRNA-guanine transglycosylase"/>
    <property type="match status" value="1"/>
</dbReference>
<feature type="binding site" evidence="6">
    <location>
        <position position="271"/>
    </location>
    <ligand>
        <name>Zn(2+)</name>
        <dbReference type="ChEBI" id="CHEBI:29105"/>
    </ligand>
</feature>
<evidence type="ECO:0000259" key="7">
    <source>
        <dbReference type="Pfam" id="PF01702"/>
    </source>
</evidence>
<dbReference type="NCBIfam" id="TIGR00432">
    <property type="entry name" value="arcsn_tRNA_tgt"/>
    <property type="match status" value="1"/>
</dbReference>
<dbReference type="GO" id="GO:0008270">
    <property type="term" value="F:zinc ion binding"/>
    <property type="evidence" value="ECO:0007669"/>
    <property type="project" value="UniProtKB-UniRule"/>
</dbReference>
<feature type="binding site" evidence="6">
    <location>
        <position position="273"/>
    </location>
    <ligand>
        <name>Zn(2+)</name>
        <dbReference type="ChEBI" id="CHEBI:29105"/>
    </ligand>
</feature>
<protein>
    <recommendedName>
        <fullName evidence="6">tRNA-guanine(15) transglycosylase</fullName>
        <ecNumber evidence="6">2.4.2.48</ecNumber>
    </recommendedName>
    <alternativeName>
        <fullName evidence="6">7-cyano-7-deazaguanine tRNA-ribosyltransferase</fullName>
    </alternativeName>
    <alternativeName>
        <fullName evidence="6">Archaeal tRNA-guanine transglycosylase</fullName>
    </alternativeName>
</protein>
<keyword evidence="1 6" id="KW-0328">Glycosyltransferase</keyword>
<proteinExistence type="inferred from homology"/>
<keyword evidence="4 6" id="KW-0479">Metal-binding</keyword>
<keyword evidence="5 6" id="KW-0862">Zinc</keyword>
<dbReference type="GO" id="GO:0016763">
    <property type="term" value="F:pentosyltransferase activity"/>
    <property type="evidence" value="ECO:0007669"/>
    <property type="project" value="UniProtKB-UniRule"/>
</dbReference>
<dbReference type="InterPro" id="IPR002616">
    <property type="entry name" value="tRNA_ribo_trans-like"/>
</dbReference>
<dbReference type="Gene3D" id="3.20.20.105">
    <property type="entry name" value="Queuine tRNA-ribosyltransferase-like"/>
    <property type="match status" value="1"/>
</dbReference>
<comment type="cofactor">
    <cofactor evidence="6">
        <name>Zn(2+)</name>
        <dbReference type="ChEBI" id="CHEBI:29105"/>
    </cofactor>
    <text evidence="6">Binds 1 zinc ion per subunit.</text>
</comment>
<comment type="catalytic activity">
    <reaction evidence="6">
        <text>guanosine(15) in tRNA + 7-cyano-7-carbaguanine = 7-cyano-7-carbaguanosine(15) in tRNA + guanine</text>
        <dbReference type="Rhea" id="RHEA:43164"/>
        <dbReference type="Rhea" id="RHEA-COMP:10371"/>
        <dbReference type="Rhea" id="RHEA-COMP:10372"/>
        <dbReference type="ChEBI" id="CHEBI:16235"/>
        <dbReference type="ChEBI" id="CHEBI:45075"/>
        <dbReference type="ChEBI" id="CHEBI:74269"/>
        <dbReference type="ChEBI" id="CHEBI:82850"/>
        <dbReference type="EC" id="2.4.2.48"/>
    </reaction>
</comment>
<dbReference type="PANTHER" id="PTHR46499:SF1">
    <property type="entry name" value="QUEUINE TRNA-RIBOSYLTRANSFERASE"/>
    <property type="match status" value="1"/>
</dbReference>
<sequence>MFEITKTDLDGRIGKIDCDNGSIETPTLLPVIHPVNQIVNIKTINEIGFSAVMTNAYITLKNYGEEAIEKGIHKIINFEGPIMTDSGGYQVLEYGKVDAEPIQMAKFQESIKTNFANVLDHPTSLKDSVTNAKQGVNETLSACEQTLENISRKSIWIGPVQGGKYLDLVEFSAKKIAKMNFDMYALGSPTEIMESYNYKLLAKMIITAKKYLPVEKPLHLFGLGHPLPLSLAVALGCDTFDSASYILYAKDGRYFTDMGTKKIDELDYLPCVCKICVEHTVKEIKSLAKIEKTRTIAIHNLYMLWKEIQSTKLAIKEGRLWEYIGNRTRIHPKLWDSFIHLSENEFLFENKNPRFKKKGIFFSTFPDNRRPEVLMVNNKIKNFLMQNKNKIIIILPLTQRRYSLYNNRLLKKLNEINIEALIGYIIPPFGFIPYQLTDIYPISQMEISENMHNESNTIKQTIEFIDQQFKIIKPKHIYLVTDESSETEITKFIINRYSPKKILKNTEEITKEIFDI</sequence>
<evidence type="ECO:0000256" key="1">
    <source>
        <dbReference type="ARBA" id="ARBA00022676"/>
    </source>
</evidence>
<comment type="caution">
    <text evidence="6">Lacks conserved residue(s) required for the propagation of feature annotation.</text>
</comment>
<dbReference type="InterPro" id="IPR050076">
    <property type="entry name" value="ArchSynthase1/Queuine_TRR"/>
</dbReference>
<name>B3V656_9ARCH</name>
<evidence type="ECO:0000313" key="8">
    <source>
        <dbReference type="EMBL" id="ACF09780.1"/>
    </source>
</evidence>
<dbReference type="InterPro" id="IPR036511">
    <property type="entry name" value="TGT-like_sf"/>
</dbReference>
<feature type="active site" description="Nucleophile" evidence="6">
    <location>
        <position position="85"/>
    </location>
</feature>
<organism evidence="8">
    <name type="scientific">uncultured marine crenarchaeote KM3-153-F8</name>
    <dbReference type="NCBI Taxonomy" id="526665"/>
    <lineage>
        <taxon>Archaea</taxon>
        <taxon>Nitrososphaerota</taxon>
        <taxon>Nitrososphaeria</taxon>
        <taxon>Nitrosopumilales</taxon>
        <taxon>environmental samples</taxon>
    </lineage>
</organism>
<feature type="domain" description="tRNA-guanine(15) transglycosylase-like" evidence="7">
    <location>
        <begin position="11"/>
        <end position="332"/>
    </location>
</feature>
<dbReference type="EC" id="2.4.2.48" evidence="6"/>
<reference evidence="8" key="2">
    <citation type="submission" date="2008-08" db="EMBL/GenBank/DDBJ databases">
        <authorList>
            <person name="Martin-Cuadrado A.-B."/>
            <person name="Rodriguez-Valera F."/>
            <person name="Moreira D."/>
            <person name="Alba J.-C."/>
            <person name="Ivars-Martinez E."/>
            <person name="Henn M.R."/>
            <person name="Talla E."/>
            <person name="Lopez-Garcia P."/>
        </authorList>
    </citation>
    <scope>NUCLEOTIDE SEQUENCE</scope>
</reference>
<evidence type="ECO:0000256" key="5">
    <source>
        <dbReference type="ARBA" id="ARBA00022833"/>
    </source>
</evidence>
<comment type="similarity">
    <text evidence="6">Belongs to the archaeosine tRNA-ribosyltransferase family.</text>
</comment>
<comment type="pathway">
    <text evidence="6">tRNA modification; archaeosine-tRNA biosynthesis.</text>
</comment>
<dbReference type="SUPFAM" id="SSF88802">
    <property type="entry name" value="Pre-PUA domain"/>
    <property type="match status" value="1"/>
</dbReference>
<keyword evidence="2 6" id="KW-0808">Transferase</keyword>
<dbReference type="GO" id="GO:0002099">
    <property type="term" value="P:tRNA wobble guanine modification"/>
    <property type="evidence" value="ECO:0007669"/>
    <property type="project" value="TreeGrafter"/>
</dbReference>
<dbReference type="PANTHER" id="PTHR46499">
    <property type="entry name" value="QUEUINE TRNA-RIBOSYLTRANSFERASE"/>
    <property type="match status" value="1"/>
</dbReference>
<feature type="binding site" evidence="6">
    <location>
        <position position="120"/>
    </location>
    <ligand>
        <name>substrate</name>
    </ligand>
</feature>
<gene>
    <name evidence="6" type="primary">tgtA</name>
</gene>